<accession>A0A1W1XM34</accession>
<dbReference type="GO" id="GO:0006220">
    <property type="term" value="P:pyrimidine nucleotide metabolic process"/>
    <property type="evidence" value="ECO:0007669"/>
    <property type="project" value="UniProtKB-UniRule"/>
</dbReference>
<feature type="domain" description="Cytidylate kinase" evidence="9">
    <location>
        <begin position="3"/>
        <end position="214"/>
    </location>
</feature>
<keyword evidence="5 8" id="KW-0067">ATP-binding</keyword>
<comment type="catalytic activity">
    <reaction evidence="7 8">
        <text>CMP + ATP = CDP + ADP</text>
        <dbReference type="Rhea" id="RHEA:11600"/>
        <dbReference type="ChEBI" id="CHEBI:30616"/>
        <dbReference type="ChEBI" id="CHEBI:58069"/>
        <dbReference type="ChEBI" id="CHEBI:60377"/>
        <dbReference type="ChEBI" id="CHEBI:456216"/>
        <dbReference type="EC" id="2.7.4.25"/>
    </reaction>
</comment>
<dbReference type="EC" id="2.7.4.25" evidence="8"/>
<dbReference type="GO" id="GO:0005524">
    <property type="term" value="F:ATP binding"/>
    <property type="evidence" value="ECO:0007669"/>
    <property type="project" value="UniProtKB-UniRule"/>
</dbReference>
<keyword evidence="4 8" id="KW-0418">Kinase</keyword>
<evidence type="ECO:0000256" key="5">
    <source>
        <dbReference type="ARBA" id="ARBA00022840"/>
    </source>
</evidence>
<dbReference type="NCBIfam" id="TIGR00017">
    <property type="entry name" value="cmk"/>
    <property type="match status" value="1"/>
</dbReference>
<dbReference type="OrthoDB" id="9807434at2"/>
<dbReference type="GO" id="GO:0005737">
    <property type="term" value="C:cytoplasm"/>
    <property type="evidence" value="ECO:0007669"/>
    <property type="project" value="UniProtKB-SubCell"/>
</dbReference>
<dbReference type="InterPro" id="IPR003136">
    <property type="entry name" value="Cytidylate_kin"/>
</dbReference>
<dbReference type="SUPFAM" id="SSF52540">
    <property type="entry name" value="P-loop containing nucleoside triphosphate hydrolases"/>
    <property type="match status" value="1"/>
</dbReference>
<keyword evidence="8" id="KW-0963">Cytoplasm</keyword>
<evidence type="ECO:0000256" key="3">
    <source>
        <dbReference type="ARBA" id="ARBA00022741"/>
    </source>
</evidence>
<name>A0A1W1XM34_9BACT</name>
<keyword evidence="2 8" id="KW-0808">Transferase</keyword>
<gene>
    <name evidence="8" type="primary">cmk</name>
    <name evidence="10" type="ORF">SAMN02746041_02141</name>
</gene>
<comment type="catalytic activity">
    <reaction evidence="6 8">
        <text>dCMP + ATP = dCDP + ADP</text>
        <dbReference type="Rhea" id="RHEA:25094"/>
        <dbReference type="ChEBI" id="CHEBI:30616"/>
        <dbReference type="ChEBI" id="CHEBI:57566"/>
        <dbReference type="ChEBI" id="CHEBI:58593"/>
        <dbReference type="ChEBI" id="CHEBI:456216"/>
        <dbReference type="EC" id="2.7.4.25"/>
    </reaction>
</comment>
<proteinExistence type="inferred from homology"/>
<dbReference type="EMBL" id="FWXF01000011">
    <property type="protein sequence ID" value="SMC24904.1"/>
    <property type="molecule type" value="Genomic_DNA"/>
</dbReference>
<dbReference type="RefSeq" id="WP_084057875.1">
    <property type="nucleotide sequence ID" value="NZ_FWXF01000011.1"/>
</dbReference>
<dbReference type="Pfam" id="PF02224">
    <property type="entry name" value="Cytidylate_kin"/>
    <property type="match status" value="1"/>
</dbReference>
<dbReference type="STRING" id="1121390.SAMN02746041_02141"/>
<dbReference type="InterPro" id="IPR027417">
    <property type="entry name" value="P-loop_NTPase"/>
</dbReference>
<evidence type="ECO:0000313" key="11">
    <source>
        <dbReference type="Proteomes" id="UP000192783"/>
    </source>
</evidence>
<dbReference type="Gene3D" id="3.40.50.300">
    <property type="entry name" value="P-loop containing nucleotide triphosphate hydrolases"/>
    <property type="match status" value="1"/>
</dbReference>
<dbReference type="HAMAP" id="MF_00238">
    <property type="entry name" value="Cytidyl_kinase_type1"/>
    <property type="match status" value="1"/>
</dbReference>
<dbReference type="GO" id="GO:0036430">
    <property type="term" value="F:CMP kinase activity"/>
    <property type="evidence" value="ECO:0007669"/>
    <property type="project" value="RHEA"/>
</dbReference>
<dbReference type="InterPro" id="IPR011994">
    <property type="entry name" value="Cytidylate_kinase_dom"/>
</dbReference>
<dbReference type="GO" id="GO:0036431">
    <property type="term" value="F:dCMP kinase activity"/>
    <property type="evidence" value="ECO:0007669"/>
    <property type="project" value="InterPro"/>
</dbReference>
<comment type="subcellular location">
    <subcellularLocation>
        <location evidence="8">Cytoplasm</location>
    </subcellularLocation>
</comment>
<evidence type="ECO:0000313" key="10">
    <source>
        <dbReference type="EMBL" id="SMC24904.1"/>
    </source>
</evidence>
<dbReference type="Proteomes" id="UP000192783">
    <property type="component" value="Unassembled WGS sequence"/>
</dbReference>
<evidence type="ECO:0000256" key="8">
    <source>
        <dbReference type="HAMAP-Rule" id="MF_00238"/>
    </source>
</evidence>
<keyword evidence="3 8" id="KW-0547">Nucleotide-binding</keyword>
<protein>
    <recommendedName>
        <fullName evidence="8">Cytidylate kinase</fullName>
        <shortName evidence="8">CK</shortName>
        <ecNumber evidence="8">2.7.4.25</ecNumber>
    </recommendedName>
    <alternativeName>
        <fullName evidence="8">Cytidine monophosphate kinase</fullName>
        <shortName evidence="8">CMP kinase</shortName>
    </alternativeName>
</protein>
<dbReference type="AlphaFoldDB" id="A0A1W1XM34"/>
<organism evidence="10 11">
    <name type="scientific">Desulfacinum hydrothermale DSM 13146</name>
    <dbReference type="NCBI Taxonomy" id="1121390"/>
    <lineage>
        <taxon>Bacteria</taxon>
        <taxon>Pseudomonadati</taxon>
        <taxon>Thermodesulfobacteriota</taxon>
        <taxon>Syntrophobacteria</taxon>
        <taxon>Syntrophobacterales</taxon>
        <taxon>Syntrophobacteraceae</taxon>
        <taxon>Desulfacinum</taxon>
    </lineage>
</organism>
<feature type="binding site" evidence="8">
    <location>
        <begin position="7"/>
        <end position="15"/>
    </location>
    <ligand>
        <name>ATP</name>
        <dbReference type="ChEBI" id="CHEBI:30616"/>
    </ligand>
</feature>
<evidence type="ECO:0000256" key="2">
    <source>
        <dbReference type="ARBA" id="ARBA00022679"/>
    </source>
</evidence>
<evidence type="ECO:0000259" key="9">
    <source>
        <dbReference type="Pfam" id="PF02224"/>
    </source>
</evidence>
<keyword evidence="11" id="KW-1185">Reference proteome</keyword>
<evidence type="ECO:0000256" key="7">
    <source>
        <dbReference type="ARBA" id="ARBA00048478"/>
    </source>
</evidence>
<dbReference type="CDD" id="cd02020">
    <property type="entry name" value="CMPK"/>
    <property type="match status" value="1"/>
</dbReference>
<sequence length="229" mass="25611">MVIAVDGPAGAGKSTVCRRLAQALGVAYLDTGAMYRAVAWALAQCAMDQASDQRMRQELPLLPLEFLIEAGRLRIDWEGSPLGDELRNPSISRMASLVSQRRPVRDFLTQKQRALSRGHDVVAEGRDMTTVVFPDAELKVFLTASDRVRAERRWKEYKEKGLSADLEDILRQIQERDAADSQRVLAPLKPGKDAIILDTSELSIDQVVEQLVRWAMEAREKALKREGSP</sequence>
<evidence type="ECO:0000256" key="6">
    <source>
        <dbReference type="ARBA" id="ARBA00047615"/>
    </source>
</evidence>
<evidence type="ECO:0000256" key="1">
    <source>
        <dbReference type="ARBA" id="ARBA00009427"/>
    </source>
</evidence>
<reference evidence="10 11" key="1">
    <citation type="submission" date="2017-04" db="EMBL/GenBank/DDBJ databases">
        <authorList>
            <person name="Afonso C.L."/>
            <person name="Miller P.J."/>
            <person name="Scott M.A."/>
            <person name="Spackman E."/>
            <person name="Goraichik I."/>
            <person name="Dimitrov K.M."/>
            <person name="Suarez D.L."/>
            <person name="Swayne D.E."/>
        </authorList>
    </citation>
    <scope>NUCLEOTIDE SEQUENCE [LARGE SCALE GENOMIC DNA]</scope>
    <source>
        <strain evidence="10 11">DSM 13146</strain>
    </source>
</reference>
<evidence type="ECO:0000256" key="4">
    <source>
        <dbReference type="ARBA" id="ARBA00022777"/>
    </source>
</evidence>
<comment type="similarity">
    <text evidence="1 8">Belongs to the cytidylate kinase family. Type 1 subfamily.</text>
</comment>